<organism evidence="3">
    <name type="scientific">bioreactor metagenome</name>
    <dbReference type="NCBI Taxonomy" id="1076179"/>
    <lineage>
        <taxon>unclassified sequences</taxon>
        <taxon>metagenomes</taxon>
        <taxon>ecological metagenomes</taxon>
    </lineage>
</organism>
<dbReference type="Gene3D" id="3.40.630.10">
    <property type="entry name" value="Zn peptidases"/>
    <property type="match status" value="1"/>
</dbReference>
<dbReference type="NCBIfam" id="TIGR01891">
    <property type="entry name" value="amidohydrolases"/>
    <property type="match status" value="1"/>
</dbReference>
<dbReference type="InterPro" id="IPR002933">
    <property type="entry name" value="Peptidase_M20"/>
</dbReference>
<evidence type="ECO:0000313" key="3">
    <source>
        <dbReference type="EMBL" id="MPL88011.1"/>
    </source>
</evidence>
<dbReference type="InterPro" id="IPR017439">
    <property type="entry name" value="Amidohydrolase"/>
</dbReference>
<dbReference type="InterPro" id="IPR036264">
    <property type="entry name" value="Bact_exopeptidase_dim_dom"/>
</dbReference>
<name>A0A644V9U6_9ZZZZ</name>
<accession>A0A644V9U6</accession>
<dbReference type="FunFam" id="3.30.70.360:FF:000001">
    <property type="entry name" value="N-acetyldiaminopimelate deacetylase"/>
    <property type="match status" value="1"/>
</dbReference>
<dbReference type="EC" id="3.-.-.-" evidence="3"/>
<dbReference type="SUPFAM" id="SSF55031">
    <property type="entry name" value="Bacterial exopeptidase dimerisation domain"/>
    <property type="match status" value="1"/>
</dbReference>
<proteinExistence type="predicted"/>
<sequence>MEPIFEKDIEEILPQVVAWRRHFHQYPESSFNEVATTEFLLNEIEKLGNVKITRPMETGLVARLEGALPGPTIALRADIDALKMTELTGLEYASKNEGVMHACGHDSHTAMLLGAVSILSKNQQNLKGNFVFIFQPAEEFPPGGAIAMVEANVLDGVDAILGQHVSSITQVGQVGILAGASSANTDCFEIVVKGRGGHASTPNLCIDPIPVAMQIVTAMQQIVPRNISPNDKAVLSVTRINGGTADNIIPDTVIIGGTVRTYTKENREKIYERICSIAAKISAAENCEGTVKYTWGYPSTVNTPAYVEAITALGEELYGEGTVVTMEPSMGGEDFAYYLEKVPGCFMYLGVKNAEKGCIYPGHNTKFTIDEDAFSMGITMMLNGALCFQKLVEEQKKEA</sequence>
<dbReference type="AlphaFoldDB" id="A0A644V9U6"/>
<protein>
    <submittedName>
        <fullName evidence="3">Putative hydrolase YxeP</fullName>
        <ecNumber evidence="3">3.-.-.-</ecNumber>
    </submittedName>
</protein>
<comment type="caution">
    <text evidence="3">The sequence shown here is derived from an EMBL/GenBank/DDBJ whole genome shotgun (WGS) entry which is preliminary data.</text>
</comment>
<dbReference type="GO" id="GO:0016787">
    <property type="term" value="F:hydrolase activity"/>
    <property type="evidence" value="ECO:0007669"/>
    <property type="project" value="UniProtKB-KW"/>
</dbReference>
<dbReference type="SUPFAM" id="SSF53187">
    <property type="entry name" value="Zn-dependent exopeptidases"/>
    <property type="match status" value="1"/>
</dbReference>
<dbReference type="Gene3D" id="3.30.70.360">
    <property type="match status" value="1"/>
</dbReference>
<feature type="domain" description="Peptidase M20 dimerisation" evidence="2">
    <location>
        <begin position="188"/>
        <end position="281"/>
    </location>
</feature>
<dbReference type="PIRSF" id="PIRSF005962">
    <property type="entry name" value="Pept_M20D_amidohydro"/>
    <property type="match status" value="1"/>
</dbReference>
<gene>
    <name evidence="3" type="primary">yxeP_2</name>
    <name evidence="3" type="ORF">SDC9_34024</name>
</gene>
<evidence type="ECO:0000256" key="1">
    <source>
        <dbReference type="ARBA" id="ARBA00022801"/>
    </source>
</evidence>
<dbReference type="PANTHER" id="PTHR11014">
    <property type="entry name" value="PEPTIDASE M20 FAMILY MEMBER"/>
    <property type="match status" value="1"/>
</dbReference>
<dbReference type="PANTHER" id="PTHR11014:SF63">
    <property type="entry name" value="METALLOPEPTIDASE, PUTATIVE (AFU_ORTHOLOGUE AFUA_6G09600)-RELATED"/>
    <property type="match status" value="1"/>
</dbReference>
<reference evidence="3" key="1">
    <citation type="submission" date="2019-08" db="EMBL/GenBank/DDBJ databases">
        <authorList>
            <person name="Kucharzyk K."/>
            <person name="Murdoch R.W."/>
            <person name="Higgins S."/>
            <person name="Loffler F."/>
        </authorList>
    </citation>
    <scope>NUCLEOTIDE SEQUENCE</scope>
</reference>
<evidence type="ECO:0000259" key="2">
    <source>
        <dbReference type="Pfam" id="PF07687"/>
    </source>
</evidence>
<dbReference type="EMBL" id="VSSQ01000249">
    <property type="protein sequence ID" value="MPL88011.1"/>
    <property type="molecule type" value="Genomic_DNA"/>
</dbReference>
<dbReference type="InterPro" id="IPR011650">
    <property type="entry name" value="Peptidase_M20_dimer"/>
</dbReference>
<keyword evidence="1 3" id="KW-0378">Hydrolase</keyword>
<dbReference type="Pfam" id="PF07687">
    <property type="entry name" value="M20_dimer"/>
    <property type="match status" value="1"/>
</dbReference>
<dbReference type="Pfam" id="PF01546">
    <property type="entry name" value="Peptidase_M20"/>
    <property type="match status" value="1"/>
</dbReference>